<dbReference type="AlphaFoldDB" id="A0A4Q8LXN8"/>
<proteinExistence type="predicted"/>
<sequence>MDFHPERQLDQTRQNMLALATNLRNQGLTDHGCVVAYLAALFAGAHPEQAFEAARRHQLLMLAPMEGEPLSPQDERGPMYASSMRRLQERIAARRALIESIRALPNPYAEIRRELELAA</sequence>
<comment type="caution">
    <text evidence="1">The sequence shown here is derived from an EMBL/GenBank/DDBJ whole genome shotgun (WGS) entry which is preliminary data.</text>
</comment>
<organism evidence="1 2">
    <name type="scientific">Pseudoxanthomonas winnipegensis</name>
    <dbReference type="NCBI Taxonomy" id="2480810"/>
    <lineage>
        <taxon>Bacteria</taxon>
        <taxon>Pseudomonadati</taxon>
        <taxon>Pseudomonadota</taxon>
        <taxon>Gammaproteobacteria</taxon>
        <taxon>Lysobacterales</taxon>
        <taxon>Lysobacteraceae</taxon>
        <taxon>Pseudoxanthomonas</taxon>
    </lineage>
</organism>
<dbReference type="EMBL" id="SHMF01000001">
    <property type="protein sequence ID" value="TAA37212.1"/>
    <property type="molecule type" value="Genomic_DNA"/>
</dbReference>
<dbReference type="RefSeq" id="WP_130522245.1">
    <property type="nucleotide sequence ID" value="NZ_SHLZ01000001.1"/>
</dbReference>
<protein>
    <submittedName>
        <fullName evidence="1">Uncharacterized protein</fullName>
    </submittedName>
</protein>
<accession>A0A4Q8LXN8</accession>
<reference evidence="1 2" key="1">
    <citation type="submission" date="2019-02" db="EMBL/GenBank/DDBJ databases">
        <title>WGS of Pseudoxanthomonas species novum from clinical isolates.</title>
        <authorList>
            <person name="Bernier A.-M."/>
            <person name="Bernard K."/>
            <person name="Vachon A."/>
        </authorList>
    </citation>
    <scope>NUCLEOTIDE SEQUENCE [LARGE SCALE GENOMIC DNA]</scope>
    <source>
        <strain evidence="1 2">NML140781</strain>
    </source>
</reference>
<evidence type="ECO:0000313" key="1">
    <source>
        <dbReference type="EMBL" id="TAA37212.1"/>
    </source>
</evidence>
<gene>
    <name evidence="1" type="ORF">EA656_00595</name>
</gene>
<dbReference type="Proteomes" id="UP000292087">
    <property type="component" value="Unassembled WGS sequence"/>
</dbReference>
<evidence type="ECO:0000313" key="2">
    <source>
        <dbReference type="Proteomes" id="UP000292087"/>
    </source>
</evidence>
<name>A0A4Q8LXN8_9GAMM</name>